<dbReference type="EMBL" id="BOOW01000006">
    <property type="protein sequence ID" value="GII90353.1"/>
    <property type="molecule type" value="Genomic_DNA"/>
</dbReference>
<proteinExistence type="predicted"/>
<dbReference type="RefSeq" id="WP_204021489.1">
    <property type="nucleotide sequence ID" value="NZ_BOOW01000006.1"/>
</dbReference>
<protein>
    <recommendedName>
        <fullName evidence="4">Amidotransferase</fullName>
    </recommendedName>
</protein>
<dbReference type="Proteomes" id="UP000606172">
    <property type="component" value="Unassembled WGS sequence"/>
</dbReference>
<dbReference type="AlphaFoldDB" id="A0A919RAY1"/>
<feature type="transmembrane region" description="Helical" evidence="1">
    <location>
        <begin position="34"/>
        <end position="53"/>
    </location>
</feature>
<evidence type="ECO:0000313" key="2">
    <source>
        <dbReference type="EMBL" id="GII90353.1"/>
    </source>
</evidence>
<evidence type="ECO:0008006" key="4">
    <source>
        <dbReference type="Google" id="ProtNLM"/>
    </source>
</evidence>
<accession>A0A919RAY1</accession>
<keyword evidence="1" id="KW-1133">Transmembrane helix</keyword>
<keyword evidence="3" id="KW-1185">Reference proteome</keyword>
<keyword evidence="1" id="KW-0472">Membrane</keyword>
<evidence type="ECO:0000256" key="1">
    <source>
        <dbReference type="SAM" id="Phobius"/>
    </source>
</evidence>
<keyword evidence="1" id="KW-0812">Transmembrane</keyword>
<reference evidence="2" key="1">
    <citation type="submission" date="2021-01" db="EMBL/GenBank/DDBJ databases">
        <title>Whole genome shotgun sequence of Sinosporangium siamense NBRC 109515.</title>
        <authorList>
            <person name="Komaki H."/>
            <person name="Tamura T."/>
        </authorList>
    </citation>
    <scope>NUCLEOTIDE SEQUENCE</scope>
    <source>
        <strain evidence="2">NBRC 109515</strain>
    </source>
</reference>
<comment type="caution">
    <text evidence="2">The sequence shown here is derived from an EMBL/GenBank/DDBJ whole genome shotgun (WGS) entry which is preliminary data.</text>
</comment>
<organism evidence="2 3">
    <name type="scientific">Sinosporangium siamense</name>
    <dbReference type="NCBI Taxonomy" id="1367973"/>
    <lineage>
        <taxon>Bacteria</taxon>
        <taxon>Bacillati</taxon>
        <taxon>Actinomycetota</taxon>
        <taxon>Actinomycetes</taxon>
        <taxon>Streptosporangiales</taxon>
        <taxon>Streptosporangiaceae</taxon>
        <taxon>Sinosporangium</taxon>
    </lineage>
</organism>
<feature type="transmembrane region" description="Helical" evidence="1">
    <location>
        <begin position="6"/>
        <end position="27"/>
    </location>
</feature>
<evidence type="ECO:0000313" key="3">
    <source>
        <dbReference type="Proteomes" id="UP000606172"/>
    </source>
</evidence>
<sequence length="54" mass="5537">MSMPSNFLAVAMVFLGLFLVGGVVSTLKQGHSKAFAGVLGVLAAMAIAAGVLWW</sequence>
<name>A0A919RAY1_9ACTN</name>
<gene>
    <name evidence="2" type="ORF">Ssi02_05840</name>
</gene>